<dbReference type="GO" id="GO:0016787">
    <property type="term" value="F:hydrolase activity"/>
    <property type="evidence" value="ECO:0007669"/>
    <property type="project" value="InterPro"/>
</dbReference>
<reference evidence="4" key="1">
    <citation type="journal article" date="2014" name="Int. J. Syst. Evol. Microbiol.">
        <title>Complete genome sequence of Corynebacterium casei LMG S-19264T (=DSM 44701T), isolated from a smear-ripened cheese.</title>
        <authorList>
            <consortium name="US DOE Joint Genome Institute (JGI-PGF)"/>
            <person name="Walter F."/>
            <person name="Albersmeier A."/>
            <person name="Kalinowski J."/>
            <person name="Ruckert C."/>
        </authorList>
    </citation>
    <scope>NUCLEOTIDE SEQUENCE</scope>
    <source>
        <strain evidence="4">KCTC 42590</strain>
    </source>
</reference>
<reference evidence="4" key="2">
    <citation type="submission" date="2020-09" db="EMBL/GenBank/DDBJ databases">
        <authorList>
            <person name="Sun Q."/>
            <person name="Kim S."/>
        </authorList>
    </citation>
    <scope>NUCLEOTIDE SEQUENCE</scope>
    <source>
        <strain evidence="4">KCTC 42590</strain>
    </source>
</reference>
<feature type="domain" description="Beta-lactamase hydrolase-like protein phosphatase-like" evidence="3">
    <location>
        <begin position="62"/>
        <end position="150"/>
    </location>
</feature>
<protein>
    <recommendedName>
        <fullName evidence="3">Beta-lactamase hydrolase-like protein phosphatase-like domain-containing protein</fullName>
    </recommendedName>
</protein>
<sequence>MKQLAIMIFSLFISGAVYAEEASQTDQTAMGAAIKLAEPVDRPGFSVAVVDVGAGYISGQPSEDALRGMAEAGVTTVINLRTKDEMKALGYDEGTLVQELGMNYVHIPLGGDAHPYSPAALDAMLDAMKKVEGKVLLHCASGRRASHMWGAYLVKGQGFSREEAEKHARAVGRGEPALDKLLDTKPAATEKNQ</sequence>
<proteinExistence type="predicted"/>
<comment type="caution">
    <text evidence="4">The sequence shown here is derived from an EMBL/GenBank/DDBJ whole genome shotgun (WGS) entry which is preliminary data.</text>
</comment>
<dbReference type="InterPro" id="IPR029021">
    <property type="entry name" value="Prot-tyrosine_phosphatase-like"/>
</dbReference>
<dbReference type="Gene3D" id="3.90.190.10">
    <property type="entry name" value="Protein tyrosine phosphatase superfamily"/>
    <property type="match status" value="1"/>
</dbReference>
<dbReference type="SUPFAM" id="SSF52799">
    <property type="entry name" value="(Phosphotyrosine protein) phosphatases II"/>
    <property type="match status" value="1"/>
</dbReference>
<feature type="signal peptide" evidence="2">
    <location>
        <begin position="1"/>
        <end position="19"/>
    </location>
</feature>
<gene>
    <name evidence="4" type="ORF">GCM10017044_14550</name>
</gene>
<dbReference type="Proteomes" id="UP000630923">
    <property type="component" value="Unassembled WGS sequence"/>
</dbReference>
<dbReference type="AlphaFoldDB" id="A0A919E755"/>
<evidence type="ECO:0000313" key="5">
    <source>
        <dbReference type="Proteomes" id="UP000630923"/>
    </source>
</evidence>
<feature type="region of interest" description="Disordered" evidence="1">
    <location>
        <begin position="165"/>
        <end position="193"/>
    </location>
</feature>
<dbReference type="EMBL" id="BNCI01000001">
    <property type="protein sequence ID" value="GHF20730.1"/>
    <property type="molecule type" value="Genomic_DNA"/>
</dbReference>
<dbReference type="InterPro" id="IPR005939">
    <property type="entry name" value="BLH_phosphatase-like"/>
</dbReference>
<dbReference type="Pfam" id="PF04273">
    <property type="entry name" value="BLH_phosphatase"/>
    <property type="match status" value="1"/>
</dbReference>
<dbReference type="RefSeq" id="WP_191251318.1">
    <property type="nucleotide sequence ID" value="NZ_BNCI01000001.1"/>
</dbReference>
<evidence type="ECO:0000256" key="1">
    <source>
        <dbReference type="SAM" id="MobiDB-lite"/>
    </source>
</evidence>
<evidence type="ECO:0000313" key="4">
    <source>
        <dbReference type="EMBL" id="GHF20730.1"/>
    </source>
</evidence>
<dbReference type="CDD" id="cd14503">
    <property type="entry name" value="PTP-bact"/>
    <property type="match status" value="1"/>
</dbReference>
<name>A0A919E755_9PROT</name>
<feature type="chain" id="PRO_5037437000" description="Beta-lactamase hydrolase-like protein phosphatase-like domain-containing protein" evidence="2">
    <location>
        <begin position="20"/>
        <end position="193"/>
    </location>
</feature>
<organism evidence="4 5">
    <name type="scientific">Kordiimonas sediminis</name>
    <dbReference type="NCBI Taxonomy" id="1735581"/>
    <lineage>
        <taxon>Bacteria</taxon>
        <taxon>Pseudomonadati</taxon>
        <taxon>Pseudomonadota</taxon>
        <taxon>Alphaproteobacteria</taxon>
        <taxon>Kordiimonadales</taxon>
        <taxon>Kordiimonadaceae</taxon>
        <taxon>Kordiimonas</taxon>
    </lineage>
</organism>
<evidence type="ECO:0000259" key="3">
    <source>
        <dbReference type="Pfam" id="PF04273"/>
    </source>
</evidence>
<keyword evidence="2" id="KW-0732">Signal</keyword>
<keyword evidence="5" id="KW-1185">Reference proteome</keyword>
<accession>A0A919E755</accession>
<evidence type="ECO:0000256" key="2">
    <source>
        <dbReference type="SAM" id="SignalP"/>
    </source>
</evidence>